<keyword evidence="2" id="KW-1185">Reference proteome</keyword>
<evidence type="ECO:0000313" key="2">
    <source>
        <dbReference type="Proteomes" id="UP000499080"/>
    </source>
</evidence>
<name>A0A4Y2FQJ0_ARAVE</name>
<reference evidence="1 2" key="1">
    <citation type="journal article" date="2019" name="Sci. Rep.">
        <title>Orb-weaving spider Araneus ventricosus genome elucidates the spidroin gene catalogue.</title>
        <authorList>
            <person name="Kono N."/>
            <person name="Nakamura H."/>
            <person name="Ohtoshi R."/>
            <person name="Moran D.A.P."/>
            <person name="Shinohara A."/>
            <person name="Yoshida Y."/>
            <person name="Fujiwara M."/>
            <person name="Mori M."/>
            <person name="Tomita M."/>
            <person name="Arakawa K."/>
        </authorList>
    </citation>
    <scope>NUCLEOTIDE SEQUENCE [LARGE SCALE GENOMIC DNA]</scope>
</reference>
<gene>
    <name evidence="1" type="ORF">AVEN_157705_1</name>
</gene>
<comment type="caution">
    <text evidence="1">The sequence shown here is derived from an EMBL/GenBank/DDBJ whole genome shotgun (WGS) entry which is preliminary data.</text>
</comment>
<accession>A0A4Y2FQJ0</accession>
<dbReference type="Proteomes" id="UP000499080">
    <property type="component" value="Unassembled WGS sequence"/>
</dbReference>
<dbReference type="AlphaFoldDB" id="A0A4Y2FQJ0"/>
<dbReference type="EMBL" id="BGPR01174612">
    <property type="protein sequence ID" value="GBM42599.1"/>
    <property type="molecule type" value="Genomic_DNA"/>
</dbReference>
<organism evidence="1 2">
    <name type="scientific">Araneus ventricosus</name>
    <name type="common">Orbweaver spider</name>
    <name type="synonym">Epeira ventricosa</name>
    <dbReference type="NCBI Taxonomy" id="182803"/>
    <lineage>
        <taxon>Eukaryota</taxon>
        <taxon>Metazoa</taxon>
        <taxon>Ecdysozoa</taxon>
        <taxon>Arthropoda</taxon>
        <taxon>Chelicerata</taxon>
        <taxon>Arachnida</taxon>
        <taxon>Araneae</taxon>
        <taxon>Araneomorphae</taxon>
        <taxon>Entelegynae</taxon>
        <taxon>Araneoidea</taxon>
        <taxon>Araneidae</taxon>
        <taxon>Araneus</taxon>
    </lineage>
</organism>
<proteinExistence type="predicted"/>
<evidence type="ECO:0000313" key="1">
    <source>
        <dbReference type="EMBL" id="GBM42599.1"/>
    </source>
</evidence>
<protein>
    <submittedName>
        <fullName evidence="1">Uncharacterized protein</fullName>
    </submittedName>
</protein>
<sequence length="127" mass="14780">MRLSEGSIRTSAVILLWGHSPNFSNAPCIINSMFTRSMRCGDKSDSNHYATVRSVTKPFHLWKPSAENLWTWCENTVHDKKSLARRMNIIKIYMNEGMISSWIEKDSSRIHQQLRHSLQTVSAYFIY</sequence>